<feature type="chain" id="PRO_5003262024" evidence="1">
    <location>
        <begin position="19"/>
        <end position="62"/>
    </location>
</feature>
<evidence type="ECO:0000256" key="1">
    <source>
        <dbReference type="SAM" id="SignalP"/>
    </source>
</evidence>
<reference evidence="3" key="1">
    <citation type="submission" date="2008-07" db="EMBL/GenBank/DDBJ databases">
        <title>Annotation of Ajellomyces capsulatus strain H88.</title>
        <authorList>
            <person name="Champion M."/>
            <person name="Cuomo C."/>
            <person name="Ma L.-J."/>
            <person name="Henn M.R."/>
            <person name="Sil A."/>
            <person name="Goldman B."/>
            <person name="Young S.K."/>
            <person name="Kodira C.D."/>
            <person name="Zeng Q."/>
            <person name="Koehrsen M."/>
            <person name="Alvarado L."/>
            <person name="Berlin A."/>
            <person name="Borenstein D."/>
            <person name="Chen Z."/>
            <person name="Engels R."/>
            <person name="Freedman E."/>
            <person name="Gellesch M."/>
            <person name="Goldberg J."/>
            <person name="Griggs A."/>
            <person name="Gujja S."/>
            <person name="Heiman D."/>
            <person name="Hepburn T."/>
            <person name="Howarth C."/>
            <person name="Jen D."/>
            <person name="Larson L."/>
            <person name="Lewis B."/>
            <person name="Mehta T."/>
            <person name="Park D."/>
            <person name="Pearson M."/>
            <person name="Roberts A."/>
            <person name="Saif S."/>
            <person name="Shea T."/>
            <person name="Shenoy N."/>
            <person name="Sisk P."/>
            <person name="Stolte C."/>
            <person name="Sykes S."/>
            <person name="Walk T."/>
            <person name="White J."/>
            <person name="Yandava C."/>
            <person name="Klein B."/>
            <person name="McEwen J.G."/>
            <person name="Puccia R."/>
            <person name="Goldman G.H."/>
            <person name="Felipe M.S."/>
            <person name="Nino-Vega G."/>
            <person name="San-Blas G."/>
            <person name="Taylor J."/>
            <person name="Mendoza L."/>
            <person name="Galagan J."/>
            <person name="Nusbaum C."/>
            <person name="Birren B."/>
        </authorList>
    </citation>
    <scope>NUCLEOTIDE SEQUENCE [LARGE SCALE GENOMIC DNA]</scope>
    <source>
        <strain evidence="3">H88</strain>
    </source>
</reference>
<dbReference type="HOGENOM" id="CLU_2903661_0_0_1"/>
<name>F0UAM1_AJEC8</name>
<protein>
    <submittedName>
        <fullName evidence="2">Uncharacterized protein</fullName>
    </submittedName>
</protein>
<proteinExistence type="predicted"/>
<keyword evidence="1" id="KW-0732">Signal</keyword>
<accession>F0UAM1</accession>
<organism evidence="3">
    <name type="scientific">Ajellomyces capsulatus (strain H88)</name>
    <name type="common">Darling's disease fungus</name>
    <name type="synonym">Histoplasma capsulatum</name>
    <dbReference type="NCBI Taxonomy" id="544711"/>
    <lineage>
        <taxon>Eukaryota</taxon>
        <taxon>Fungi</taxon>
        <taxon>Dikarya</taxon>
        <taxon>Ascomycota</taxon>
        <taxon>Pezizomycotina</taxon>
        <taxon>Eurotiomycetes</taxon>
        <taxon>Eurotiomycetidae</taxon>
        <taxon>Onygenales</taxon>
        <taxon>Ajellomycetaceae</taxon>
        <taxon>Histoplasma</taxon>
    </lineage>
</organism>
<dbReference type="AlphaFoldDB" id="F0UAM1"/>
<dbReference type="EMBL" id="DS990637">
    <property type="protein sequence ID" value="EGC43730.1"/>
    <property type="molecule type" value="Genomic_DNA"/>
</dbReference>
<feature type="signal peptide" evidence="1">
    <location>
        <begin position="1"/>
        <end position="18"/>
    </location>
</feature>
<evidence type="ECO:0000313" key="3">
    <source>
        <dbReference type="Proteomes" id="UP000008142"/>
    </source>
</evidence>
<sequence length="62" mass="6919">MSIVLLLWWLSLRPPNISLMYGQDLGRLLSDVSGRSGLKKRISDNLCSTDDNPYRAGITPVD</sequence>
<gene>
    <name evidence="2" type="ORF">HCEG_02945</name>
</gene>
<dbReference type="Proteomes" id="UP000008142">
    <property type="component" value="Unassembled WGS sequence"/>
</dbReference>
<evidence type="ECO:0000313" key="2">
    <source>
        <dbReference type="EMBL" id="EGC43730.1"/>
    </source>
</evidence>